<dbReference type="InterPro" id="IPR019776">
    <property type="entry name" value="Flagellar_basal_body_rod_CS"/>
</dbReference>
<accession>A0A1M6LBZ8</accession>
<evidence type="ECO:0000259" key="9">
    <source>
        <dbReference type="Pfam" id="PF22692"/>
    </source>
</evidence>
<evidence type="ECO:0000256" key="2">
    <source>
        <dbReference type="ARBA" id="ARBA00009677"/>
    </source>
</evidence>
<dbReference type="InterPro" id="IPR011491">
    <property type="entry name" value="FlgE_D2"/>
</dbReference>
<evidence type="ECO:0000256" key="1">
    <source>
        <dbReference type="ARBA" id="ARBA00004117"/>
    </source>
</evidence>
<dbReference type="InterPro" id="IPR053967">
    <property type="entry name" value="LlgE_F_G-like_D1"/>
</dbReference>
<dbReference type="NCBIfam" id="TIGR03506">
    <property type="entry name" value="FlgEFG_subfam"/>
    <property type="match status" value="1"/>
</dbReference>
<dbReference type="GO" id="GO:0005829">
    <property type="term" value="C:cytosol"/>
    <property type="evidence" value="ECO:0007669"/>
    <property type="project" value="TreeGrafter"/>
</dbReference>
<feature type="domain" description="Flagellar hook protein FlgE D2" evidence="8">
    <location>
        <begin position="227"/>
        <end position="379"/>
    </location>
</feature>
<keyword evidence="11" id="KW-1185">Reference proteome</keyword>
<keyword evidence="10" id="KW-0282">Flagellum</keyword>
<dbReference type="InterPro" id="IPR010930">
    <property type="entry name" value="Flg_bb/hook_C_dom"/>
</dbReference>
<dbReference type="GO" id="GO:0009425">
    <property type="term" value="C:bacterial-type flagellum basal body"/>
    <property type="evidence" value="ECO:0007669"/>
    <property type="project" value="UniProtKB-SubCell"/>
</dbReference>
<comment type="similarity">
    <text evidence="2 5">Belongs to the flagella basal body rod proteins family.</text>
</comment>
<dbReference type="STRING" id="1121266.SAMN02745883_00153"/>
<reference evidence="10 11" key="1">
    <citation type="submission" date="2016-11" db="EMBL/GenBank/DDBJ databases">
        <authorList>
            <person name="Jaros S."/>
            <person name="Januszkiewicz K."/>
            <person name="Wedrychowicz H."/>
        </authorList>
    </citation>
    <scope>NUCLEOTIDE SEQUENCE [LARGE SCALE GENOMIC DNA]</scope>
    <source>
        <strain evidence="10 11">DSM 14501</strain>
    </source>
</reference>
<evidence type="ECO:0000313" key="11">
    <source>
        <dbReference type="Proteomes" id="UP000184082"/>
    </source>
</evidence>
<dbReference type="InterPro" id="IPR037058">
    <property type="entry name" value="Falgellar_hook_FlgE_sf"/>
</dbReference>
<dbReference type="PANTHER" id="PTHR30435:SF1">
    <property type="entry name" value="FLAGELLAR HOOK PROTEIN FLGE"/>
    <property type="match status" value="1"/>
</dbReference>
<keyword evidence="10" id="KW-0966">Cell projection</keyword>
<comment type="function">
    <text evidence="5">A flexible structure which links the flagellar filament to the drive apparatus in the basal body.</text>
</comment>
<organism evidence="10 11">
    <name type="scientific">Caminicella sporogenes DSM 14501</name>
    <dbReference type="NCBI Taxonomy" id="1121266"/>
    <lineage>
        <taxon>Bacteria</taxon>
        <taxon>Bacillati</taxon>
        <taxon>Bacillota</taxon>
        <taxon>Clostridia</taxon>
        <taxon>Peptostreptococcales</taxon>
        <taxon>Caminicellaceae</taxon>
        <taxon>Caminicella</taxon>
    </lineage>
</organism>
<evidence type="ECO:0000259" key="6">
    <source>
        <dbReference type="Pfam" id="PF00460"/>
    </source>
</evidence>
<dbReference type="Gene3D" id="2.60.98.20">
    <property type="entry name" value="Flagellar hook protein FlgE"/>
    <property type="match status" value="1"/>
</dbReference>
<evidence type="ECO:0000256" key="4">
    <source>
        <dbReference type="ARBA" id="ARBA00023143"/>
    </source>
</evidence>
<dbReference type="Pfam" id="PF00460">
    <property type="entry name" value="Flg_bb_rod"/>
    <property type="match status" value="1"/>
</dbReference>
<dbReference type="AlphaFoldDB" id="A0A1M6LBZ8"/>
<evidence type="ECO:0000259" key="7">
    <source>
        <dbReference type="Pfam" id="PF06429"/>
    </source>
</evidence>
<evidence type="ECO:0000256" key="5">
    <source>
        <dbReference type="RuleBase" id="RU362116"/>
    </source>
</evidence>
<dbReference type="PROSITE" id="PS00588">
    <property type="entry name" value="FLAGELLA_BB_ROD"/>
    <property type="match status" value="1"/>
</dbReference>
<keyword evidence="4 5" id="KW-0975">Bacterial flagellum</keyword>
<dbReference type="InterPro" id="IPR001444">
    <property type="entry name" value="Flag_bb_rod_N"/>
</dbReference>
<evidence type="ECO:0000256" key="3">
    <source>
        <dbReference type="ARBA" id="ARBA00019015"/>
    </source>
</evidence>
<dbReference type="GO" id="GO:0009424">
    <property type="term" value="C:bacterial-type flagellum hook"/>
    <property type="evidence" value="ECO:0007669"/>
    <property type="project" value="TreeGrafter"/>
</dbReference>
<keyword evidence="10" id="KW-0969">Cilium</keyword>
<evidence type="ECO:0000259" key="8">
    <source>
        <dbReference type="Pfam" id="PF07559"/>
    </source>
</evidence>
<dbReference type="RefSeq" id="WP_072965475.1">
    <property type="nucleotide sequence ID" value="NZ_FRAJ01000003.1"/>
</dbReference>
<dbReference type="InterPro" id="IPR037925">
    <property type="entry name" value="FlgE/F/G-like"/>
</dbReference>
<proteinExistence type="inferred from homology"/>
<dbReference type="PANTHER" id="PTHR30435">
    <property type="entry name" value="FLAGELLAR PROTEIN"/>
    <property type="match status" value="1"/>
</dbReference>
<feature type="domain" description="Flagellar basal-body/hook protein C-terminal" evidence="7">
    <location>
        <begin position="453"/>
        <end position="497"/>
    </location>
</feature>
<dbReference type="Pfam" id="PF22692">
    <property type="entry name" value="LlgE_F_G_D1"/>
    <property type="match status" value="1"/>
</dbReference>
<feature type="domain" description="Flagellar hook protein FlgE/F/G-like D1" evidence="9">
    <location>
        <begin position="95"/>
        <end position="164"/>
    </location>
</feature>
<comment type="subcellular location">
    <subcellularLocation>
        <location evidence="1 5">Bacterial flagellum basal body</location>
    </subcellularLocation>
</comment>
<protein>
    <recommendedName>
        <fullName evidence="3 5">Flagellar hook protein FlgE</fullName>
    </recommendedName>
</protein>
<dbReference type="GO" id="GO:0071978">
    <property type="term" value="P:bacterial-type flagellum-dependent swarming motility"/>
    <property type="evidence" value="ECO:0007669"/>
    <property type="project" value="TreeGrafter"/>
</dbReference>
<feature type="domain" description="Flagellar basal body rod protein N-terminal" evidence="6">
    <location>
        <begin position="5"/>
        <end position="35"/>
    </location>
</feature>
<dbReference type="Proteomes" id="UP000184082">
    <property type="component" value="Unassembled WGS sequence"/>
</dbReference>
<dbReference type="InterPro" id="IPR020013">
    <property type="entry name" value="Flagellar_FlgE/F/G"/>
</dbReference>
<gene>
    <name evidence="10" type="ORF">SAMN02745883_00153</name>
</gene>
<dbReference type="Pfam" id="PF06429">
    <property type="entry name" value="Flg_bbr_C"/>
    <property type="match status" value="1"/>
</dbReference>
<dbReference type="Pfam" id="PF07559">
    <property type="entry name" value="FlgE_D2"/>
    <property type="match status" value="1"/>
</dbReference>
<dbReference type="SUPFAM" id="SSF117143">
    <property type="entry name" value="Flagellar hook protein flgE"/>
    <property type="match status" value="1"/>
</dbReference>
<name>A0A1M6LBZ8_9FIRM</name>
<sequence length="499" mass="53959">MMRSMNSAVSALKAHQAKMDVIGNNIANVNTVGFKAGRVTFKEVLSQTIKGASANQGGRSGTNPQQIGLGINIGSIDTIHTRGSVDRTDVPTDVMINGDGFFIVSDDENFLNRSYTRAGNFSIDSMGNLNLGGYRVLGYRIEDGTIGETPKFKTTLEGLVISKAMTFPAQVTGISEPANAKQSTERDVIIEGNIDADLGLDASITVKDTSGNGNADEWLVSSSKLMTNPQFITVYDELGGEHELKLTFRRKMKSGFSYDWDNEKFTSQSFTDANNPKIEEAIEPNKWELVIEAVNSTEAIDVNAAGSPAPKYFVDNITFTDGKVDLSKINIELSSSTGTFPNGADTFNFNLSFEDENGDKLLKQFSSDSTIHLQTLTGYKQGKLDSFSIGEDGIITGSFTNGKTSAIGRIALARFKNPEGLQKTQENLFVSTSNSGNPIIGKPGLGGFATLIPGALEMSNVDLAKEFTTMITTQRGFQANSRVITTTDEMLQELVNLKR</sequence>
<evidence type="ECO:0000313" key="10">
    <source>
        <dbReference type="EMBL" id="SHJ68761.1"/>
    </source>
</evidence>
<dbReference type="EMBL" id="FRAJ01000003">
    <property type="protein sequence ID" value="SHJ68761.1"/>
    <property type="molecule type" value="Genomic_DNA"/>
</dbReference>